<keyword evidence="2" id="KW-1185">Reference proteome</keyword>
<dbReference type="AlphaFoldDB" id="A0AAV2Z5K9"/>
<evidence type="ECO:0000313" key="2">
    <source>
        <dbReference type="Proteomes" id="UP001146120"/>
    </source>
</evidence>
<protein>
    <submittedName>
        <fullName evidence="1">Uncharacterized protein</fullName>
    </submittedName>
</protein>
<reference evidence="1" key="2">
    <citation type="journal article" date="2023" name="Microbiol Resour">
        <title>Decontamination and Annotation of the Draft Genome Sequence of the Oomycete Lagenidium giganteum ARSEF 373.</title>
        <authorList>
            <person name="Morgan W.R."/>
            <person name="Tartar A."/>
        </authorList>
    </citation>
    <scope>NUCLEOTIDE SEQUENCE</scope>
    <source>
        <strain evidence="1">ARSEF 373</strain>
    </source>
</reference>
<dbReference type="Proteomes" id="UP001146120">
    <property type="component" value="Unassembled WGS sequence"/>
</dbReference>
<comment type="caution">
    <text evidence="1">The sequence shown here is derived from an EMBL/GenBank/DDBJ whole genome shotgun (WGS) entry which is preliminary data.</text>
</comment>
<proteinExistence type="predicted"/>
<reference evidence="1" key="1">
    <citation type="submission" date="2022-11" db="EMBL/GenBank/DDBJ databases">
        <authorList>
            <person name="Morgan W.R."/>
            <person name="Tartar A."/>
        </authorList>
    </citation>
    <scope>NUCLEOTIDE SEQUENCE</scope>
    <source>
        <strain evidence="1">ARSEF 373</strain>
    </source>
</reference>
<name>A0AAV2Z5K9_9STRA</name>
<organism evidence="1 2">
    <name type="scientific">Lagenidium giganteum</name>
    <dbReference type="NCBI Taxonomy" id="4803"/>
    <lineage>
        <taxon>Eukaryota</taxon>
        <taxon>Sar</taxon>
        <taxon>Stramenopiles</taxon>
        <taxon>Oomycota</taxon>
        <taxon>Peronosporomycetes</taxon>
        <taxon>Pythiales</taxon>
        <taxon>Pythiaceae</taxon>
    </lineage>
</organism>
<gene>
    <name evidence="1" type="ORF">N0F65_001993</name>
</gene>
<evidence type="ECO:0000313" key="1">
    <source>
        <dbReference type="EMBL" id="DAZ99989.1"/>
    </source>
</evidence>
<accession>A0AAV2Z5K9</accession>
<sequence>MRQHDHHVVPSHAKDQGAVSHMHLTIPLKPQDKPANFPPNFTDTLREEYAIKYLERIGASSTAENIAAVLKNLPLEDCHIDTAWKSRGSLADVVTIDLFPQPRTDVRHEFNLSKASYIQRRPDILPQHTNAHAPLGQTKVYHVGAVSMSFDDMKKKFLLPFKHAKSDEIDVLTAFGMKHEEPPPMLPGLPALAHTRPHMVSLIGRRVSQRRMKCFEERAIPPDVKFDAIRHMQNAFYSALPLNALGIRQEREKELLYQMLLDMSTLQLVHTMTKYLYLEVFYNIACLGTAVDLKQFSPPTTNELEALYLTVLDLFTKMRTKLEKEDKGVTLWVPLLLLGVRVVVETIFRTQYPLSFSVTAPTMNFVLAQQDHTITKMLDPDQHYSRIGVLETTCESTKIMASHQFQHKKRQLRLRDQFFMTSESLHNVFPHPVAGKCRKVAVLRGGASIAHYPTLDGRVEAMDDEAPKLSIDGRLKLLRIMEKTHKTIR</sequence>
<dbReference type="EMBL" id="DAKRPA010000072">
    <property type="protein sequence ID" value="DAZ99989.1"/>
    <property type="molecule type" value="Genomic_DNA"/>
</dbReference>